<accession>A0A9W4UFK4</accession>
<name>A0A9W4UFK4_9PLEO</name>
<proteinExistence type="predicted"/>
<reference evidence="1" key="1">
    <citation type="submission" date="2023-01" db="EMBL/GenBank/DDBJ databases">
        <authorList>
            <person name="Van Ghelder C."/>
            <person name="Rancurel C."/>
        </authorList>
    </citation>
    <scope>NUCLEOTIDE SEQUENCE</scope>
    <source>
        <strain evidence="1">CNCM I-4278</strain>
    </source>
</reference>
<dbReference type="AlphaFoldDB" id="A0A9W4UFK4"/>
<gene>
    <name evidence="1" type="ORF">PDIGIT_LOCUS7878</name>
</gene>
<keyword evidence="2" id="KW-1185">Reference proteome</keyword>
<protein>
    <submittedName>
        <fullName evidence="1">Uncharacterized protein</fullName>
    </submittedName>
</protein>
<sequence length="144" mass="16347">MIFFRIPKPKKHRAAHPSILLVSQPYLTPFHRRKTNPPPLSIEPLKQSDDARLITPQIPFDPLFLPRSPQTPRKREIEKLSGPQLTLPGGVVVTSFFCSLDLNYHFPSICFVDMGFSSHVIRPKQAKQARTRSTDILTDGLKHG</sequence>
<organism evidence="1 2">
    <name type="scientific">Periconia digitata</name>
    <dbReference type="NCBI Taxonomy" id="1303443"/>
    <lineage>
        <taxon>Eukaryota</taxon>
        <taxon>Fungi</taxon>
        <taxon>Dikarya</taxon>
        <taxon>Ascomycota</taxon>
        <taxon>Pezizomycotina</taxon>
        <taxon>Dothideomycetes</taxon>
        <taxon>Pleosporomycetidae</taxon>
        <taxon>Pleosporales</taxon>
        <taxon>Massarineae</taxon>
        <taxon>Periconiaceae</taxon>
        <taxon>Periconia</taxon>
    </lineage>
</organism>
<dbReference type="EMBL" id="CAOQHR010000005">
    <property type="protein sequence ID" value="CAI6334809.1"/>
    <property type="molecule type" value="Genomic_DNA"/>
</dbReference>
<dbReference type="Proteomes" id="UP001152607">
    <property type="component" value="Unassembled WGS sequence"/>
</dbReference>
<evidence type="ECO:0000313" key="2">
    <source>
        <dbReference type="Proteomes" id="UP001152607"/>
    </source>
</evidence>
<evidence type="ECO:0000313" key="1">
    <source>
        <dbReference type="EMBL" id="CAI6334809.1"/>
    </source>
</evidence>
<comment type="caution">
    <text evidence="1">The sequence shown here is derived from an EMBL/GenBank/DDBJ whole genome shotgun (WGS) entry which is preliminary data.</text>
</comment>